<evidence type="ECO:0000256" key="3">
    <source>
        <dbReference type="SAM" id="MobiDB-lite"/>
    </source>
</evidence>
<keyword evidence="2" id="KW-0378">Hydrolase</keyword>
<dbReference type="InterPro" id="IPR012337">
    <property type="entry name" value="RNaseH-like_sf"/>
</dbReference>
<feature type="region of interest" description="Disordered" evidence="3">
    <location>
        <begin position="126"/>
        <end position="168"/>
    </location>
</feature>
<evidence type="ECO:0000256" key="1">
    <source>
        <dbReference type="ARBA" id="ARBA00022723"/>
    </source>
</evidence>
<keyword evidence="1" id="KW-0479">Metal-binding</keyword>
<reference evidence="5 6" key="1">
    <citation type="journal article" date="2018" name="PLoS Genet.">
        <title>Population sequencing reveals clonal diversity and ancestral inbreeding in the grapevine cultivar Chardonnay.</title>
        <authorList>
            <person name="Roach M.J."/>
            <person name="Johnson D.L."/>
            <person name="Bohlmann J."/>
            <person name="van Vuuren H.J."/>
            <person name="Jones S.J."/>
            <person name="Pretorius I.S."/>
            <person name="Schmidt S.A."/>
            <person name="Borneman A.R."/>
        </authorList>
    </citation>
    <scope>NUCLEOTIDE SEQUENCE [LARGE SCALE GENOMIC DNA]</scope>
    <source>
        <strain evidence="6">cv. Chardonnay</strain>
        <tissue evidence="5">Leaf</tissue>
    </source>
</reference>
<name>A0A438CT06_VITVI</name>
<evidence type="ECO:0000259" key="4">
    <source>
        <dbReference type="PROSITE" id="PS50994"/>
    </source>
</evidence>
<dbReference type="Gene3D" id="3.30.420.10">
    <property type="entry name" value="Ribonuclease H-like superfamily/Ribonuclease H"/>
    <property type="match status" value="1"/>
</dbReference>
<dbReference type="GO" id="GO:0016787">
    <property type="term" value="F:hydrolase activity"/>
    <property type="evidence" value="ECO:0007669"/>
    <property type="project" value="UniProtKB-KW"/>
</dbReference>
<dbReference type="SUPFAM" id="SSF53098">
    <property type="entry name" value="Ribonuclease H-like"/>
    <property type="match status" value="1"/>
</dbReference>
<dbReference type="InterPro" id="IPR039537">
    <property type="entry name" value="Retrotran_Ty1/copia-like"/>
</dbReference>
<dbReference type="PANTHER" id="PTHR42648:SF26">
    <property type="entry name" value="INTEGRASE CATALYTIC DOMAIN-CONTAINING PROTEIN"/>
    <property type="match status" value="1"/>
</dbReference>
<dbReference type="Pfam" id="PF07727">
    <property type="entry name" value="RVT_2"/>
    <property type="match status" value="1"/>
</dbReference>
<evidence type="ECO:0000313" key="6">
    <source>
        <dbReference type="Proteomes" id="UP000288805"/>
    </source>
</evidence>
<dbReference type="GO" id="GO:0003676">
    <property type="term" value="F:nucleic acid binding"/>
    <property type="evidence" value="ECO:0007669"/>
    <property type="project" value="InterPro"/>
</dbReference>
<protein>
    <submittedName>
        <fullName evidence="5">Retrovirus-related Pol polyprotein from transposon RE1</fullName>
    </submittedName>
</protein>
<proteinExistence type="predicted"/>
<comment type="caution">
    <text evidence="5">The sequence shown here is derived from an EMBL/GenBank/DDBJ whole genome shotgun (WGS) entry which is preliminary data.</text>
</comment>
<sequence length="316" mass="35608">MIETRFNIKIKGVYSDNGGEFTVLRPFFTTHGISHYTITPYIPQQNGVSERRHRHIVETGQTLLSHASLPSEYWAYAFATTTYLINRLPSPVFHHKSPLQALSSNNLGPILQLASRELPAITRAQRDIPSASSTPSEDPVLVQPQEAPLSTSDQHPLPEPPEPSCVSQALKDPHWRKAMSEEVTALLQHGMWELVLPTPGQNLVGCKFVFRKKRNPDGTISRYKARLVAKGFHQRPGIDYSQTFSPVVKPATIRLLLTIVVMHGWPLRQLDINNAFLHGNLEETVFMHQPPRFEDPSQPQHVCKLKKSIYGLKQAP</sequence>
<dbReference type="PROSITE" id="PS50994">
    <property type="entry name" value="INTEGRASE"/>
    <property type="match status" value="1"/>
</dbReference>
<dbReference type="Proteomes" id="UP000288805">
    <property type="component" value="Unassembled WGS sequence"/>
</dbReference>
<dbReference type="InterPro" id="IPR013103">
    <property type="entry name" value="RVT_2"/>
</dbReference>
<dbReference type="SUPFAM" id="SSF56672">
    <property type="entry name" value="DNA/RNA polymerases"/>
    <property type="match status" value="1"/>
</dbReference>
<dbReference type="InterPro" id="IPR043502">
    <property type="entry name" value="DNA/RNA_pol_sf"/>
</dbReference>
<gene>
    <name evidence="5" type="primary">RE1_2071</name>
    <name evidence="5" type="ORF">CK203_115260</name>
</gene>
<organism evidence="5 6">
    <name type="scientific">Vitis vinifera</name>
    <name type="common">Grape</name>
    <dbReference type="NCBI Taxonomy" id="29760"/>
    <lineage>
        <taxon>Eukaryota</taxon>
        <taxon>Viridiplantae</taxon>
        <taxon>Streptophyta</taxon>
        <taxon>Embryophyta</taxon>
        <taxon>Tracheophyta</taxon>
        <taxon>Spermatophyta</taxon>
        <taxon>Magnoliopsida</taxon>
        <taxon>eudicotyledons</taxon>
        <taxon>Gunneridae</taxon>
        <taxon>Pentapetalae</taxon>
        <taxon>rosids</taxon>
        <taxon>Vitales</taxon>
        <taxon>Vitaceae</taxon>
        <taxon>Viteae</taxon>
        <taxon>Vitis</taxon>
    </lineage>
</organism>
<feature type="domain" description="Integrase catalytic" evidence="4">
    <location>
        <begin position="1"/>
        <end position="106"/>
    </location>
</feature>
<accession>A0A438CT06</accession>
<dbReference type="InterPro" id="IPR036397">
    <property type="entry name" value="RNaseH_sf"/>
</dbReference>
<dbReference type="GO" id="GO:0046872">
    <property type="term" value="F:metal ion binding"/>
    <property type="evidence" value="ECO:0007669"/>
    <property type="project" value="UniProtKB-KW"/>
</dbReference>
<evidence type="ECO:0000313" key="5">
    <source>
        <dbReference type="EMBL" id="RVW26323.1"/>
    </source>
</evidence>
<dbReference type="EMBL" id="QGNW01002017">
    <property type="protein sequence ID" value="RVW26323.1"/>
    <property type="molecule type" value="Genomic_DNA"/>
</dbReference>
<dbReference type="AlphaFoldDB" id="A0A438CT06"/>
<dbReference type="GO" id="GO:0015074">
    <property type="term" value="P:DNA integration"/>
    <property type="evidence" value="ECO:0007669"/>
    <property type="project" value="InterPro"/>
</dbReference>
<dbReference type="InterPro" id="IPR001584">
    <property type="entry name" value="Integrase_cat-core"/>
</dbReference>
<evidence type="ECO:0000256" key="2">
    <source>
        <dbReference type="ARBA" id="ARBA00022801"/>
    </source>
</evidence>
<dbReference type="PANTHER" id="PTHR42648">
    <property type="entry name" value="TRANSPOSASE, PUTATIVE-RELATED"/>
    <property type="match status" value="1"/>
</dbReference>